<dbReference type="OrthoDB" id="10035013at2759"/>
<gene>
    <name evidence="2" type="ORF">OXX778_LOCUS6812</name>
</gene>
<accession>A0A813TE63</accession>
<name>A0A813TE63_9BILA</name>
<keyword evidence="1" id="KW-0175">Coiled coil</keyword>
<keyword evidence="3" id="KW-1185">Reference proteome</keyword>
<evidence type="ECO:0000313" key="3">
    <source>
        <dbReference type="Proteomes" id="UP000663879"/>
    </source>
</evidence>
<evidence type="ECO:0000313" key="2">
    <source>
        <dbReference type="EMBL" id="CAF0807807.1"/>
    </source>
</evidence>
<comment type="caution">
    <text evidence="2">The sequence shown here is derived from an EMBL/GenBank/DDBJ whole genome shotgun (WGS) entry which is preliminary data.</text>
</comment>
<reference evidence="2" key="1">
    <citation type="submission" date="2021-02" db="EMBL/GenBank/DDBJ databases">
        <authorList>
            <person name="Nowell W R."/>
        </authorList>
    </citation>
    <scope>NUCLEOTIDE SEQUENCE</scope>
    <source>
        <strain evidence="2">Ploen Becks lab</strain>
    </source>
</reference>
<sequence>MTTNLSDTDSYLKSTYANSTNLNLSSNSESDLEKTKFFNILKSIFAIFDPECNGSIDINELDVLGANNNEILNDVLNYIRTSRSNKILKAVNQNLKVHPQRHSLYVDKKSSGKFLVDFDEFVNAAEIVLDRRKQNKILNSRTSGTTLSQAFENHNYQNSQSNANSLDLNSLIDKENFLLKQGLDSIDSIKQWFTNQLIENKVKQANFSKLKYQNLFSIDKLLIDLKQLNDLNLILNEFLIKKKLNMENIKQDDKSEFLLPEPPSYHDYVEQFSAKQDFDLDVYLKEKQDKIDSLQKEKSNLIRKLFEIKAESENINKNILKLNSNTKDLNRQNSTINLAKKEKELPIVVEKNSNNFNSTLPIQSNSSAKSINSTILISKPRFL</sequence>
<organism evidence="2 3">
    <name type="scientific">Brachionus calyciflorus</name>
    <dbReference type="NCBI Taxonomy" id="104777"/>
    <lineage>
        <taxon>Eukaryota</taxon>
        <taxon>Metazoa</taxon>
        <taxon>Spiralia</taxon>
        <taxon>Gnathifera</taxon>
        <taxon>Rotifera</taxon>
        <taxon>Eurotatoria</taxon>
        <taxon>Monogononta</taxon>
        <taxon>Pseudotrocha</taxon>
        <taxon>Ploima</taxon>
        <taxon>Brachionidae</taxon>
        <taxon>Brachionus</taxon>
    </lineage>
</organism>
<feature type="coiled-coil region" evidence="1">
    <location>
        <begin position="284"/>
        <end position="332"/>
    </location>
</feature>
<proteinExistence type="predicted"/>
<dbReference type="EMBL" id="CAJNOC010000830">
    <property type="protein sequence ID" value="CAF0807807.1"/>
    <property type="molecule type" value="Genomic_DNA"/>
</dbReference>
<dbReference type="Proteomes" id="UP000663879">
    <property type="component" value="Unassembled WGS sequence"/>
</dbReference>
<dbReference type="AlphaFoldDB" id="A0A813TE63"/>
<evidence type="ECO:0000256" key="1">
    <source>
        <dbReference type="SAM" id="Coils"/>
    </source>
</evidence>
<protein>
    <submittedName>
        <fullName evidence="2">Uncharacterized protein</fullName>
    </submittedName>
</protein>